<dbReference type="InterPro" id="IPR002491">
    <property type="entry name" value="ABC_transptr_periplasmic_BD"/>
</dbReference>
<dbReference type="SUPFAM" id="SSF53807">
    <property type="entry name" value="Helical backbone' metal receptor"/>
    <property type="match status" value="1"/>
</dbReference>
<evidence type="ECO:0000256" key="2">
    <source>
        <dbReference type="ARBA" id="ARBA00008814"/>
    </source>
</evidence>
<dbReference type="PROSITE" id="PS50983">
    <property type="entry name" value="FE_B12_PBP"/>
    <property type="match status" value="1"/>
</dbReference>
<evidence type="ECO:0000313" key="7">
    <source>
        <dbReference type="EMBL" id="GAA0899280.1"/>
    </source>
</evidence>
<evidence type="ECO:0000256" key="3">
    <source>
        <dbReference type="ARBA" id="ARBA00022448"/>
    </source>
</evidence>
<comment type="subcellular location">
    <subcellularLocation>
        <location evidence="1">Cell envelope</location>
    </subcellularLocation>
</comment>
<evidence type="ECO:0000313" key="8">
    <source>
        <dbReference type="Proteomes" id="UP001499967"/>
    </source>
</evidence>
<evidence type="ECO:0000256" key="1">
    <source>
        <dbReference type="ARBA" id="ARBA00004196"/>
    </source>
</evidence>
<sequence length="358" mass="37040">MVAEPWRTPHPQVYGEPERATGRPVVAGAADPRRPTRAPEEPVLPPLTRRSLLAAAATCLLAGCASGSRDAAPGERLVTLDGAAAALALMTGLPQVGTASFLSADPLLQAIGELQAEPVVDVSGAGGAIDVERLATLRPGVVVGYRFPGAEPVPDGLATVHAVERTGDLDADCRALAAGMGVGVAVDELLADVHRRTGELAARLREVRVPTVSVLSPGLDGQSLYVLGTQTPAGAVVEALGLARPAAQRGVAEPFVAVSTERLTEHDADLVLLLTGPTADPAFLRSEPLWERLGAVRAGRVVEVDVMRWAMMSCALGSLWVLDDLAATLVDGAGPVIGAASPTGLERLRGYRARYARA</sequence>
<gene>
    <name evidence="7" type="ORF">GCM10009559_63430</name>
</gene>
<comment type="caution">
    <text evidence="7">The sequence shown here is derived from an EMBL/GenBank/DDBJ whole genome shotgun (WGS) entry which is preliminary data.</text>
</comment>
<keyword evidence="4" id="KW-0732">Signal</keyword>
<dbReference type="InterPro" id="IPR051313">
    <property type="entry name" value="Bact_iron-sidero_bind"/>
</dbReference>
<dbReference type="EMBL" id="BAAAHP010000207">
    <property type="protein sequence ID" value="GAA0899280.1"/>
    <property type="molecule type" value="Genomic_DNA"/>
</dbReference>
<dbReference type="Gene3D" id="3.40.50.1980">
    <property type="entry name" value="Nitrogenase molybdenum iron protein domain"/>
    <property type="match status" value="2"/>
</dbReference>
<evidence type="ECO:0000256" key="5">
    <source>
        <dbReference type="SAM" id="MobiDB-lite"/>
    </source>
</evidence>
<feature type="region of interest" description="Disordered" evidence="5">
    <location>
        <begin position="1"/>
        <end position="43"/>
    </location>
</feature>
<accession>A0ABP3YS91</accession>
<evidence type="ECO:0000259" key="6">
    <source>
        <dbReference type="PROSITE" id="PS50983"/>
    </source>
</evidence>
<keyword evidence="3" id="KW-0813">Transport</keyword>
<dbReference type="PANTHER" id="PTHR30532">
    <property type="entry name" value="IRON III DICITRATE-BINDING PERIPLASMIC PROTEIN"/>
    <property type="match status" value="1"/>
</dbReference>
<protein>
    <submittedName>
        <fullName evidence="7">ABC transporter substrate-binding protein</fullName>
    </submittedName>
</protein>
<evidence type="ECO:0000256" key="4">
    <source>
        <dbReference type="ARBA" id="ARBA00022729"/>
    </source>
</evidence>
<keyword evidence="8" id="KW-1185">Reference proteome</keyword>
<name>A0ABP3YS91_9PSEU</name>
<organism evidence="7 8">
    <name type="scientific">Pseudonocardia zijingensis</name>
    <dbReference type="NCBI Taxonomy" id="153376"/>
    <lineage>
        <taxon>Bacteria</taxon>
        <taxon>Bacillati</taxon>
        <taxon>Actinomycetota</taxon>
        <taxon>Actinomycetes</taxon>
        <taxon>Pseudonocardiales</taxon>
        <taxon>Pseudonocardiaceae</taxon>
        <taxon>Pseudonocardia</taxon>
    </lineage>
</organism>
<feature type="compositionally biased region" description="Basic and acidic residues" evidence="5">
    <location>
        <begin position="31"/>
        <end position="40"/>
    </location>
</feature>
<proteinExistence type="inferred from homology"/>
<feature type="domain" description="Fe/B12 periplasmic-binding" evidence="6">
    <location>
        <begin position="76"/>
        <end position="333"/>
    </location>
</feature>
<dbReference type="RefSeq" id="WP_343945380.1">
    <property type="nucleotide sequence ID" value="NZ_BAAAHP010000207.1"/>
</dbReference>
<dbReference type="Pfam" id="PF01497">
    <property type="entry name" value="Peripla_BP_2"/>
    <property type="match status" value="1"/>
</dbReference>
<reference evidence="8" key="1">
    <citation type="journal article" date="2019" name="Int. J. Syst. Evol. Microbiol.">
        <title>The Global Catalogue of Microorganisms (GCM) 10K type strain sequencing project: providing services to taxonomists for standard genome sequencing and annotation.</title>
        <authorList>
            <consortium name="The Broad Institute Genomics Platform"/>
            <consortium name="The Broad Institute Genome Sequencing Center for Infectious Disease"/>
            <person name="Wu L."/>
            <person name="Ma J."/>
        </authorList>
    </citation>
    <scope>NUCLEOTIDE SEQUENCE [LARGE SCALE GENOMIC DNA]</scope>
    <source>
        <strain evidence="8">JCM 11117</strain>
    </source>
</reference>
<dbReference type="Proteomes" id="UP001499967">
    <property type="component" value="Unassembled WGS sequence"/>
</dbReference>
<comment type="similarity">
    <text evidence="2">Belongs to the bacterial solute-binding protein 8 family.</text>
</comment>
<dbReference type="PANTHER" id="PTHR30532:SF1">
    <property type="entry name" value="IRON(3+)-HYDROXAMATE-BINDING PROTEIN FHUD"/>
    <property type="match status" value="1"/>
</dbReference>